<protein>
    <submittedName>
        <fullName evidence="2">Retrovirus-related Pol polyprotein from transposon TNT 1-94</fullName>
    </submittedName>
</protein>
<dbReference type="AlphaFoldDB" id="A0A699UUC2"/>
<evidence type="ECO:0000313" key="2">
    <source>
        <dbReference type="EMBL" id="GFD24946.1"/>
    </source>
</evidence>
<feature type="region of interest" description="Disordered" evidence="1">
    <location>
        <begin position="1"/>
        <end position="25"/>
    </location>
</feature>
<proteinExistence type="predicted"/>
<evidence type="ECO:0000256" key="1">
    <source>
        <dbReference type="SAM" id="MobiDB-lite"/>
    </source>
</evidence>
<dbReference type="GO" id="GO:0003676">
    <property type="term" value="F:nucleic acid binding"/>
    <property type="evidence" value="ECO:0007669"/>
    <property type="project" value="InterPro"/>
</dbReference>
<organism evidence="2">
    <name type="scientific">Tanacetum cinerariifolium</name>
    <name type="common">Dalmatian daisy</name>
    <name type="synonym">Chrysanthemum cinerariifolium</name>
    <dbReference type="NCBI Taxonomy" id="118510"/>
    <lineage>
        <taxon>Eukaryota</taxon>
        <taxon>Viridiplantae</taxon>
        <taxon>Streptophyta</taxon>
        <taxon>Embryophyta</taxon>
        <taxon>Tracheophyta</taxon>
        <taxon>Spermatophyta</taxon>
        <taxon>Magnoliopsida</taxon>
        <taxon>eudicotyledons</taxon>
        <taxon>Gunneridae</taxon>
        <taxon>Pentapetalae</taxon>
        <taxon>asterids</taxon>
        <taxon>campanulids</taxon>
        <taxon>Asterales</taxon>
        <taxon>Asteraceae</taxon>
        <taxon>Asteroideae</taxon>
        <taxon>Anthemideae</taxon>
        <taxon>Anthemidinae</taxon>
        <taxon>Tanacetum</taxon>
    </lineage>
</organism>
<feature type="compositionally biased region" description="Polar residues" evidence="1">
    <location>
        <begin position="1"/>
        <end position="14"/>
    </location>
</feature>
<reference evidence="2" key="1">
    <citation type="journal article" date="2019" name="Sci. Rep.">
        <title>Draft genome of Tanacetum cinerariifolium, the natural source of mosquito coil.</title>
        <authorList>
            <person name="Yamashiro T."/>
            <person name="Shiraishi A."/>
            <person name="Satake H."/>
            <person name="Nakayama K."/>
        </authorList>
    </citation>
    <scope>NUCLEOTIDE SEQUENCE</scope>
</reference>
<feature type="non-terminal residue" evidence="2">
    <location>
        <position position="1"/>
    </location>
</feature>
<name>A0A699UUC2_TANCI</name>
<comment type="caution">
    <text evidence="2">The sequence shown here is derived from an EMBL/GenBank/DDBJ whole genome shotgun (WGS) entry which is preliminary data.</text>
</comment>
<dbReference type="GO" id="GO:0008270">
    <property type="term" value="F:zinc ion binding"/>
    <property type="evidence" value="ECO:0007669"/>
    <property type="project" value="InterPro"/>
</dbReference>
<dbReference type="Gene3D" id="4.10.60.10">
    <property type="entry name" value="Zinc finger, CCHC-type"/>
    <property type="match status" value="1"/>
</dbReference>
<dbReference type="SUPFAM" id="SSF57756">
    <property type="entry name" value="Retrovirus zinc finger-like domains"/>
    <property type="match status" value="1"/>
</dbReference>
<accession>A0A699UUC2</accession>
<dbReference type="EMBL" id="BKCJ011356574">
    <property type="protein sequence ID" value="GFD24946.1"/>
    <property type="molecule type" value="Genomic_DNA"/>
</dbReference>
<gene>
    <name evidence="2" type="ORF">Tci_896915</name>
</gene>
<sequence>GGQNQNQRNFAQGNGTAGNRGAQIRAGNVNASQRKLIKCFNYNTLGHIARNCTRPKHQQNFDNFKDKMLPMQAQENGAVLDEEELLFLTGDQTNNFDANVDDHPVRDLALNDDNIF</sequence>
<dbReference type="InterPro" id="IPR036875">
    <property type="entry name" value="Znf_CCHC_sf"/>
</dbReference>